<dbReference type="RefSeq" id="XP_067491513.1">
    <property type="nucleotide sequence ID" value="XM_067633333.1"/>
</dbReference>
<reference evidence="1 2" key="1">
    <citation type="submission" date="2019-01" db="EMBL/GenBank/DDBJ databases">
        <title>Intercellular communication is required for trap formation in the nematode-trapping fungus Duddingtonia flagrans.</title>
        <authorList>
            <person name="Youssar L."/>
            <person name="Wernet V."/>
            <person name="Hensel N."/>
            <person name="Hildebrandt H.-G."/>
            <person name="Fischer R."/>
        </authorList>
    </citation>
    <scope>NUCLEOTIDE SEQUENCE [LARGE SCALE GENOMIC DNA]</scope>
    <source>
        <strain evidence="1 2">CBS H-5679</strain>
    </source>
</reference>
<dbReference type="GeneID" id="93586579"/>
<dbReference type="Proteomes" id="UP000283090">
    <property type="component" value="Unassembled WGS sequence"/>
</dbReference>
<protein>
    <submittedName>
        <fullName evidence="1">Uncharacterized protein</fullName>
    </submittedName>
</protein>
<proteinExistence type="predicted"/>
<dbReference type="AlphaFoldDB" id="A0A437A4E7"/>
<sequence>MNTQVSATSSAPAPLVLAFRGIIGGFEIGHDPKSYQKLLQHHELPYPPEFQIINLSLREISTIHLTYSLLTYAYDPDAIANHLWGLLHRNESTLQILDDLISSTTSPLYDPYGPSGLDIILTPTQNHTWGHITHILSNCHAFRSSLHSFSKTYLDNLIIPFMTPHSPQKHQVTSNPHLNPSSRM</sequence>
<gene>
    <name evidence="1" type="ORF">DFL_004268</name>
</gene>
<evidence type="ECO:0000313" key="1">
    <source>
        <dbReference type="EMBL" id="RVD85969.1"/>
    </source>
</evidence>
<accession>A0A437A4E7</accession>
<dbReference type="VEuPathDB" id="FungiDB:DFL_004268"/>
<organism evidence="1 2">
    <name type="scientific">Arthrobotrys flagrans</name>
    <name type="common">Nematode-trapping fungus</name>
    <name type="synonym">Trichothecium flagrans</name>
    <dbReference type="NCBI Taxonomy" id="97331"/>
    <lineage>
        <taxon>Eukaryota</taxon>
        <taxon>Fungi</taxon>
        <taxon>Dikarya</taxon>
        <taxon>Ascomycota</taxon>
        <taxon>Pezizomycotina</taxon>
        <taxon>Orbiliomycetes</taxon>
        <taxon>Orbiliales</taxon>
        <taxon>Orbiliaceae</taxon>
        <taxon>Arthrobotrys</taxon>
    </lineage>
</organism>
<evidence type="ECO:0000313" key="2">
    <source>
        <dbReference type="Proteomes" id="UP000283090"/>
    </source>
</evidence>
<name>A0A437A4E7_ARTFL</name>
<comment type="caution">
    <text evidence="1">The sequence shown here is derived from an EMBL/GenBank/DDBJ whole genome shotgun (WGS) entry which is preliminary data.</text>
</comment>
<dbReference type="EMBL" id="SAEB01000006">
    <property type="protein sequence ID" value="RVD85969.1"/>
    <property type="molecule type" value="Genomic_DNA"/>
</dbReference>
<keyword evidence="2" id="KW-1185">Reference proteome</keyword>
<dbReference type="OrthoDB" id="2104739at2759"/>